<name>A0A0V0GUF3_SOLCH</name>
<dbReference type="AlphaFoldDB" id="A0A0V0GUF3"/>
<accession>A0A0V0GUF3</accession>
<reference evidence="1" key="1">
    <citation type="submission" date="2015-12" db="EMBL/GenBank/DDBJ databases">
        <title>Gene expression during late stages of embryo sac development: a critical building block for successful pollen-pistil interactions.</title>
        <authorList>
            <person name="Liu Y."/>
            <person name="Joly V."/>
            <person name="Sabar M."/>
            <person name="Matton D.P."/>
        </authorList>
    </citation>
    <scope>NUCLEOTIDE SEQUENCE</scope>
</reference>
<protein>
    <submittedName>
        <fullName evidence="1">Putative ovule protein</fullName>
    </submittedName>
</protein>
<dbReference type="EMBL" id="GEDG01030654">
    <property type="protein sequence ID" value="JAP11812.1"/>
    <property type="molecule type" value="Transcribed_RNA"/>
</dbReference>
<sequence length="88" mass="9805">MNGKWGKRAFLGTEEFKGFSSNMHKFQEIEPFICMESCSKETPCLMCNVHGGIESSNKAKISLIGVRRQKNGRYGAVITIKLGISKYG</sequence>
<organism evidence="1">
    <name type="scientific">Solanum chacoense</name>
    <name type="common">Chaco potato</name>
    <dbReference type="NCBI Taxonomy" id="4108"/>
    <lineage>
        <taxon>Eukaryota</taxon>
        <taxon>Viridiplantae</taxon>
        <taxon>Streptophyta</taxon>
        <taxon>Embryophyta</taxon>
        <taxon>Tracheophyta</taxon>
        <taxon>Spermatophyta</taxon>
        <taxon>Magnoliopsida</taxon>
        <taxon>eudicotyledons</taxon>
        <taxon>Gunneridae</taxon>
        <taxon>Pentapetalae</taxon>
        <taxon>asterids</taxon>
        <taxon>lamiids</taxon>
        <taxon>Solanales</taxon>
        <taxon>Solanaceae</taxon>
        <taxon>Solanoideae</taxon>
        <taxon>Solaneae</taxon>
        <taxon>Solanum</taxon>
    </lineage>
</organism>
<proteinExistence type="predicted"/>
<evidence type="ECO:0000313" key="1">
    <source>
        <dbReference type="EMBL" id="JAP11812.1"/>
    </source>
</evidence>